<name>M8C3N1_AEGTA</name>
<sequence>MPLDSSATIDATRTQNLLAVHRHKDIGALCEPPRVEARAGPQPTSPWFPRAAGRGDEVVAAWFEYQARPRARRQERQAPPVEGARRQERQAPPIEGARRPRGVRCGLAGESKVCKETDVEDLLYRIPIFDPVLPELSSLLSLEEATTSVASCRDEDDDIMENPTPSQVQRRLRRPFSLGSFGPTDDELMEFAADM</sequence>
<dbReference type="AlphaFoldDB" id="M8C3N1"/>
<protein>
    <submittedName>
        <fullName evidence="2">Uncharacterized protein</fullName>
    </submittedName>
</protein>
<feature type="region of interest" description="Disordered" evidence="1">
    <location>
        <begin position="69"/>
        <end position="102"/>
    </location>
</feature>
<proteinExistence type="predicted"/>
<dbReference type="EnsemblPlants" id="EMT28854">
    <property type="protein sequence ID" value="EMT28854"/>
    <property type="gene ID" value="F775_16415"/>
</dbReference>
<evidence type="ECO:0000313" key="2">
    <source>
        <dbReference type="EnsemblPlants" id="EMT28854"/>
    </source>
</evidence>
<dbReference type="ExpressionAtlas" id="M8C3N1">
    <property type="expression patterns" value="baseline"/>
</dbReference>
<evidence type="ECO:0000256" key="1">
    <source>
        <dbReference type="SAM" id="MobiDB-lite"/>
    </source>
</evidence>
<accession>M8C3N1</accession>
<reference evidence="2" key="1">
    <citation type="submission" date="2015-06" db="UniProtKB">
        <authorList>
            <consortium name="EnsemblPlants"/>
        </authorList>
    </citation>
    <scope>IDENTIFICATION</scope>
</reference>
<organism evidence="2">
    <name type="scientific">Aegilops tauschii</name>
    <name type="common">Tausch's goatgrass</name>
    <name type="synonym">Aegilops squarrosa</name>
    <dbReference type="NCBI Taxonomy" id="37682"/>
    <lineage>
        <taxon>Eukaryota</taxon>
        <taxon>Viridiplantae</taxon>
        <taxon>Streptophyta</taxon>
        <taxon>Embryophyta</taxon>
        <taxon>Tracheophyta</taxon>
        <taxon>Spermatophyta</taxon>
        <taxon>Magnoliopsida</taxon>
        <taxon>Liliopsida</taxon>
        <taxon>Poales</taxon>
        <taxon>Poaceae</taxon>
        <taxon>BOP clade</taxon>
        <taxon>Pooideae</taxon>
        <taxon>Triticodae</taxon>
        <taxon>Triticeae</taxon>
        <taxon>Triticinae</taxon>
        <taxon>Aegilops</taxon>
    </lineage>
</organism>
<feature type="region of interest" description="Disordered" evidence="1">
    <location>
        <begin position="152"/>
        <end position="181"/>
    </location>
</feature>